<dbReference type="GO" id="GO:0006281">
    <property type="term" value="P:DNA repair"/>
    <property type="evidence" value="ECO:0007669"/>
    <property type="project" value="InterPro"/>
</dbReference>
<evidence type="ECO:0000313" key="2">
    <source>
        <dbReference type="Proteomes" id="UP000053958"/>
    </source>
</evidence>
<keyword evidence="2" id="KW-1185">Reference proteome</keyword>
<dbReference type="OrthoDB" id="4676at2759"/>
<organism evidence="1 2">
    <name type="scientific">Rasamsonia emersonii (strain ATCC 16479 / CBS 393.64 / IMI 116815)</name>
    <dbReference type="NCBI Taxonomy" id="1408163"/>
    <lineage>
        <taxon>Eukaryota</taxon>
        <taxon>Fungi</taxon>
        <taxon>Dikarya</taxon>
        <taxon>Ascomycota</taxon>
        <taxon>Pezizomycotina</taxon>
        <taxon>Eurotiomycetes</taxon>
        <taxon>Eurotiomycetidae</taxon>
        <taxon>Eurotiales</taxon>
        <taxon>Trichocomaceae</taxon>
        <taxon>Rasamsonia</taxon>
    </lineage>
</organism>
<dbReference type="GO" id="GO:0003824">
    <property type="term" value="F:catalytic activity"/>
    <property type="evidence" value="ECO:0007669"/>
    <property type="project" value="InterPro"/>
</dbReference>
<sequence length="233" mass="25907">MQQSSSRPDSSISAKLHKTIADYGSLPLEGTGAVKVDDQNQTQDLQPTPDTLLAMVLDALLKSTRISHDLAQKTLSAVIRAGYHDIDTLSASTFDDRVRVLSEGGYNRYREQTATRLGELAELVEEKYDGDLNNLLHQTSCQRDQIRRRLKEINGMGDLAVELFFDNAQAVWPCLAPFVDSRSLATAEEVGIGRDVDAMYAEVDRDPVEMSRLARGLSEVRLDKRQREIAQGV</sequence>
<dbReference type="SUPFAM" id="SSF48150">
    <property type="entry name" value="DNA-glycosylase"/>
    <property type="match status" value="1"/>
</dbReference>
<reference evidence="1 2" key="1">
    <citation type="submission" date="2015-04" db="EMBL/GenBank/DDBJ databases">
        <authorList>
            <person name="Heijne W.H."/>
            <person name="Fedorova N.D."/>
            <person name="Nierman W.C."/>
            <person name="Vollebregt A.W."/>
            <person name="Zhao Z."/>
            <person name="Wu L."/>
            <person name="Kumar M."/>
            <person name="Stam H."/>
            <person name="van den Berg M.A."/>
            <person name="Pel H.J."/>
        </authorList>
    </citation>
    <scope>NUCLEOTIDE SEQUENCE [LARGE SCALE GENOMIC DNA]</scope>
    <source>
        <strain evidence="1 2">CBS 393.64</strain>
    </source>
</reference>
<name>A0A0F4YQT4_RASE3</name>
<gene>
    <name evidence="1" type="ORF">T310_5351</name>
</gene>
<dbReference type="InterPro" id="IPR011257">
    <property type="entry name" value="DNA_glycosylase"/>
</dbReference>
<dbReference type="STRING" id="1408163.A0A0F4YQT4"/>
<dbReference type="RefSeq" id="XP_013327234.1">
    <property type="nucleotide sequence ID" value="XM_013471780.1"/>
</dbReference>
<dbReference type="AlphaFoldDB" id="A0A0F4YQT4"/>
<dbReference type="EMBL" id="LASV01000244">
    <property type="protein sequence ID" value="KKA20622.1"/>
    <property type="molecule type" value="Genomic_DNA"/>
</dbReference>
<protein>
    <submittedName>
        <fullName evidence="1">Uncharacterized protein</fullName>
    </submittedName>
</protein>
<dbReference type="Proteomes" id="UP000053958">
    <property type="component" value="Unassembled WGS sequence"/>
</dbReference>
<comment type="caution">
    <text evidence="1">The sequence shown here is derived from an EMBL/GenBank/DDBJ whole genome shotgun (WGS) entry which is preliminary data.</text>
</comment>
<dbReference type="GeneID" id="25317696"/>
<proteinExistence type="predicted"/>
<evidence type="ECO:0000313" key="1">
    <source>
        <dbReference type="EMBL" id="KKA20622.1"/>
    </source>
</evidence>
<accession>A0A0F4YQT4</accession>